<sequence length="40" mass="4749">MNFFVLNFIFGTTSRLKNSSETLFTKAFQVGLRFYYKVCE</sequence>
<protein>
    <submittedName>
        <fullName evidence="1">Uncharacterized protein</fullName>
    </submittedName>
</protein>
<dbReference type="EMBL" id="CP012029">
    <property type="protein sequence ID" value="ALO27272.1"/>
    <property type="molecule type" value="Genomic_DNA"/>
</dbReference>
<gene>
    <name evidence="1" type="ORF">LBBP_03065</name>
</gene>
<dbReference type="Proteomes" id="UP000058857">
    <property type="component" value="Chromosome 1"/>
</dbReference>
<reference evidence="1 2" key="1">
    <citation type="journal article" date="2015" name="PLoS Negl. Trop. Dis.">
        <title>Distribution of Plasmids in Distinct Leptospira Pathogenic Species.</title>
        <authorList>
            <person name="Wang Y."/>
            <person name="Zhuang X."/>
            <person name="Zhong Y."/>
            <person name="Zhang C."/>
            <person name="Zhang Y."/>
            <person name="Zeng L."/>
            <person name="Zhu Y."/>
            <person name="He P."/>
            <person name="Dong K."/>
            <person name="Pal U."/>
            <person name="Guo X."/>
            <person name="Qin J."/>
        </authorList>
    </citation>
    <scope>NUCLEOTIDE SEQUENCE [LARGE SCALE GENOMIC DNA]</scope>
    <source>
        <strain evidence="1 2">56604</strain>
    </source>
</reference>
<accession>A0A0S2IUG7</accession>
<organism evidence="1">
    <name type="scientific">Leptospira borgpetersenii serovar Ballum</name>
    <dbReference type="NCBI Taxonomy" id="280505"/>
    <lineage>
        <taxon>Bacteria</taxon>
        <taxon>Pseudomonadati</taxon>
        <taxon>Spirochaetota</taxon>
        <taxon>Spirochaetia</taxon>
        <taxon>Leptospirales</taxon>
        <taxon>Leptospiraceae</taxon>
        <taxon>Leptospira</taxon>
    </lineage>
</organism>
<dbReference type="PATRIC" id="fig|280505.15.peg.2993"/>
<evidence type="ECO:0000313" key="1">
    <source>
        <dbReference type="EMBL" id="ALO27272.1"/>
    </source>
</evidence>
<proteinExistence type="predicted"/>
<evidence type="ECO:0000313" key="2">
    <source>
        <dbReference type="Proteomes" id="UP000058857"/>
    </source>
</evidence>
<dbReference type="AlphaFoldDB" id="A0A0S2IUG7"/>
<name>A0A0S2IUG7_LEPBO</name>